<comment type="caution">
    <text evidence="1">The sequence shown here is derived from an EMBL/GenBank/DDBJ whole genome shotgun (WGS) entry which is preliminary data.</text>
</comment>
<name>A0ABN7Y8K8_9BURK</name>
<dbReference type="SUPFAM" id="SSF56091">
    <property type="entry name" value="DNA ligase/mRNA capping enzyme, catalytic domain"/>
    <property type="match status" value="1"/>
</dbReference>
<dbReference type="Gene3D" id="3.30.1490.70">
    <property type="match status" value="1"/>
</dbReference>
<sequence length="65" mass="7154">MGLLYVSAENDGEWLYQNVRALGGEGIVAKRAGSLYRGGTSNDWLKMKVPGYHRLGKFTRAPLPS</sequence>
<keyword evidence="2" id="KW-1185">Reference proteome</keyword>
<dbReference type="EMBL" id="CAJZAF010000007">
    <property type="protein sequence ID" value="CAG9169715.1"/>
    <property type="molecule type" value="Genomic_DNA"/>
</dbReference>
<evidence type="ECO:0000313" key="2">
    <source>
        <dbReference type="Proteomes" id="UP000701702"/>
    </source>
</evidence>
<dbReference type="Proteomes" id="UP000701702">
    <property type="component" value="Unassembled WGS sequence"/>
</dbReference>
<evidence type="ECO:0000313" key="1">
    <source>
        <dbReference type="EMBL" id="CAG9169715.1"/>
    </source>
</evidence>
<evidence type="ECO:0008006" key="3">
    <source>
        <dbReference type="Google" id="ProtNLM"/>
    </source>
</evidence>
<dbReference type="RefSeq" id="WP_224001179.1">
    <property type="nucleotide sequence ID" value="NZ_CAJZAF010000007.1"/>
</dbReference>
<protein>
    <recommendedName>
        <fullName evidence="3">ATP-dependent DNA ligase family profile domain-containing protein</fullName>
    </recommendedName>
</protein>
<proteinExistence type="predicted"/>
<gene>
    <name evidence="1" type="ORF">LMG23994_01627</name>
</gene>
<accession>A0ABN7Y8K8</accession>
<reference evidence="1 2" key="1">
    <citation type="submission" date="2021-08" db="EMBL/GenBank/DDBJ databases">
        <authorList>
            <person name="Peeters C."/>
        </authorList>
    </citation>
    <scope>NUCLEOTIDE SEQUENCE [LARGE SCALE GENOMIC DNA]</scope>
    <source>
        <strain evidence="1 2">LMG 23994</strain>
    </source>
</reference>
<organism evidence="1 2">
    <name type="scientific">Cupriavidus pinatubonensis</name>
    <dbReference type="NCBI Taxonomy" id="248026"/>
    <lineage>
        <taxon>Bacteria</taxon>
        <taxon>Pseudomonadati</taxon>
        <taxon>Pseudomonadota</taxon>
        <taxon>Betaproteobacteria</taxon>
        <taxon>Burkholderiales</taxon>
        <taxon>Burkholderiaceae</taxon>
        <taxon>Cupriavidus</taxon>
    </lineage>
</organism>